<sequence>MVDFPALIVSADHSWFIWDTQSGLLGDILIIHNGVGLGLRYGQCWCSRPPQTCTRTVDFPGLIVSVDHAWFIFDTQSGLLGDILIIHKGVGLGL</sequence>
<protein>
    <submittedName>
        <fullName evidence="1">Uncharacterized protein</fullName>
    </submittedName>
</protein>
<reference evidence="1 2" key="1">
    <citation type="submission" date="2021-06" db="EMBL/GenBank/DDBJ databases">
        <title>Caerostris extrusa draft genome.</title>
        <authorList>
            <person name="Kono N."/>
            <person name="Arakawa K."/>
        </authorList>
    </citation>
    <scope>NUCLEOTIDE SEQUENCE [LARGE SCALE GENOMIC DNA]</scope>
</reference>
<gene>
    <name evidence="1" type="ORF">CEXT_417911</name>
</gene>
<dbReference type="AlphaFoldDB" id="A0AAV4SC98"/>
<evidence type="ECO:0000313" key="1">
    <source>
        <dbReference type="EMBL" id="GIY30771.1"/>
    </source>
</evidence>
<accession>A0AAV4SC98</accession>
<organism evidence="1 2">
    <name type="scientific">Caerostris extrusa</name>
    <name type="common">Bark spider</name>
    <name type="synonym">Caerostris bankana</name>
    <dbReference type="NCBI Taxonomy" id="172846"/>
    <lineage>
        <taxon>Eukaryota</taxon>
        <taxon>Metazoa</taxon>
        <taxon>Ecdysozoa</taxon>
        <taxon>Arthropoda</taxon>
        <taxon>Chelicerata</taxon>
        <taxon>Arachnida</taxon>
        <taxon>Araneae</taxon>
        <taxon>Araneomorphae</taxon>
        <taxon>Entelegynae</taxon>
        <taxon>Araneoidea</taxon>
        <taxon>Araneidae</taxon>
        <taxon>Caerostris</taxon>
    </lineage>
</organism>
<dbReference type="EMBL" id="BPLR01009276">
    <property type="protein sequence ID" value="GIY30771.1"/>
    <property type="molecule type" value="Genomic_DNA"/>
</dbReference>
<comment type="caution">
    <text evidence="1">The sequence shown here is derived from an EMBL/GenBank/DDBJ whole genome shotgun (WGS) entry which is preliminary data.</text>
</comment>
<dbReference type="Proteomes" id="UP001054945">
    <property type="component" value="Unassembled WGS sequence"/>
</dbReference>
<evidence type="ECO:0000313" key="2">
    <source>
        <dbReference type="Proteomes" id="UP001054945"/>
    </source>
</evidence>
<name>A0AAV4SC98_CAEEX</name>
<keyword evidence="2" id="KW-1185">Reference proteome</keyword>
<proteinExistence type="predicted"/>